<evidence type="ECO:0000256" key="7">
    <source>
        <dbReference type="SAM" id="SignalP"/>
    </source>
</evidence>
<dbReference type="Pfam" id="PF17064">
    <property type="entry name" value="QVR"/>
    <property type="match status" value="1"/>
</dbReference>
<feature type="compositionally biased region" description="Low complexity" evidence="6">
    <location>
        <begin position="433"/>
        <end position="466"/>
    </location>
</feature>
<dbReference type="Proteomes" id="UP000198287">
    <property type="component" value="Unassembled WGS sequence"/>
</dbReference>
<dbReference type="InterPro" id="IPR050975">
    <property type="entry name" value="Sleep_regulator"/>
</dbReference>
<dbReference type="PANTHER" id="PTHR33562">
    <property type="entry name" value="ATILLA, ISOFORM B-RELATED-RELATED"/>
    <property type="match status" value="1"/>
</dbReference>
<evidence type="ECO:0000256" key="6">
    <source>
        <dbReference type="SAM" id="MobiDB-lite"/>
    </source>
</evidence>
<feature type="compositionally biased region" description="Basic and acidic residues" evidence="6">
    <location>
        <begin position="261"/>
        <end position="275"/>
    </location>
</feature>
<keyword evidence="2" id="KW-0336">GPI-anchor</keyword>
<keyword evidence="2" id="KW-0472">Membrane</keyword>
<evidence type="ECO:0000313" key="8">
    <source>
        <dbReference type="EMBL" id="OXA59550.1"/>
    </source>
</evidence>
<sequence length="557" mass="62105">MQYNVIIASIVLIGVSRVRTESSTSSNETIKCYVCNSVHDPRCGDPFDPKTIELVDCQQFIPQGKNATVCRKNVQKVSLGSVTDLRIVRSCGFEPENNLSPEDLEDAKGKSSNPSKKQEDRCYNRAGTFEVMVTYCTCHGHQCNGVAKVFILLLSLVGVVLGGAADSRGLFDNQGVFGAIKSFFTTPQVSKDNGGTTGGLPPKYLNLNRVPKPPKYPLYDLDTISLATPPPAPVMHPMSSLPSDQFNDNSARSEIVTTNNRFHDNNRPNRRRGQETAHPPPPRNIQRRKQYRRPMKNQKNNHGNHGNNHNHQKPPTKQTPPKKDEYFSHPMATNLEPVKTSPALGRPLGFDEYMQRPSNSFVNDPWNFDPFANQMNAGLHTSGLKYNYDPLGTNNDNNIDMSHLNPEKLSFLGDSFIKDGNLNKNYVNVYDGNNFNNNQNSNHGNNFNNNNHGNNYNTHGNGQQQNFHDSSPSQSIQYPQKLLPNQKIEFTIETSPDGINIESVQPMSTPHLTDQYSPHSAPLGPSGYTPQQQNYQHDSNTPIDILPPINSPSSSFY</sequence>
<proteinExistence type="predicted"/>
<dbReference type="PANTHER" id="PTHR33562:SF17">
    <property type="entry name" value="PROTEIN QUIVER"/>
    <property type="match status" value="1"/>
</dbReference>
<keyword evidence="5" id="KW-0449">Lipoprotein</keyword>
<evidence type="ECO:0000313" key="9">
    <source>
        <dbReference type="Proteomes" id="UP000198287"/>
    </source>
</evidence>
<organism evidence="8 9">
    <name type="scientific">Folsomia candida</name>
    <name type="common">Springtail</name>
    <dbReference type="NCBI Taxonomy" id="158441"/>
    <lineage>
        <taxon>Eukaryota</taxon>
        <taxon>Metazoa</taxon>
        <taxon>Ecdysozoa</taxon>
        <taxon>Arthropoda</taxon>
        <taxon>Hexapoda</taxon>
        <taxon>Collembola</taxon>
        <taxon>Entomobryomorpha</taxon>
        <taxon>Isotomoidea</taxon>
        <taxon>Isotomidae</taxon>
        <taxon>Proisotominae</taxon>
        <taxon>Folsomia</taxon>
    </lineage>
</organism>
<comment type="subcellular location">
    <subcellularLocation>
        <location evidence="1">Membrane</location>
        <topology evidence="1">Lipid-anchor</topology>
        <topology evidence="1">GPI-anchor</topology>
    </subcellularLocation>
</comment>
<accession>A0A226EQL2</accession>
<evidence type="ECO:0000256" key="4">
    <source>
        <dbReference type="ARBA" id="ARBA00023180"/>
    </source>
</evidence>
<dbReference type="GO" id="GO:0098552">
    <property type="term" value="C:side of membrane"/>
    <property type="evidence" value="ECO:0007669"/>
    <property type="project" value="UniProtKB-KW"/>
</dbReference>
<keyword evidence="9" id="KW-1185">Reference proteome</keyword>
<name>A0A226EQL2_FOLCA</name>
<evidence type="ECO:0000256" key="1">
    <source>
        <dbReference type="ARBA" id="ARBA00004589"/>
    </source>
</evidence>
<reference evidence="8 9" key="1">
    <citation type="submission" date="2015-12" db="EMBL/GenBank/DDBJ databases">
        <title>The genome of Folsomia candida.</title>
        <authorList>
            <person name="Faddeeva A."/>
            <person name="Derks M.F."/>
            <person name="Anvar Y."/>
            <person name="Smit S."/>
            <person name="Van Straalen N."/>
            <person name="Roelofs D."/>
        </authorList>
    </citation>
    <scope>NUCLEOTIDE SEQUENCE [LARGE SCALE GENOMIC DNA]</scope>
    <source>
        <strain evidence="8 9">VU population</strain>
        <tissue evidence="8">Whole body</tissue>
    </source>
</reference>
<dbReference type="AlphaFoldDB" id="A0A226EQL2"/>
<feature type="region of interest" description="Disordered" evidence="6">
    <location>
        <begin position="499"/>
        <end position="557"/>
    </location>
</feature>
<feature type="region of interest" description="Disordered" evidence="6">
    <location>
        <begin position="99"/>
        <end position="119"/>
    </location>
</feature>
<gene>
    <name evidence="8" type="ORF">Fcan01_04542</name>
</gene>
<evidence type="ECO:0000256" key="5">
    <source>
        <dbReference type="ARBA" id="ARBA00023288"/>
    </source>
</evidence>
<evidence type="ECO:0000256" key="2">
    <source>
        <dbReference type="ARBA" id="ARBA00022622"/>
    </source>
</evidence>
<keyword evidence="4" id="KW-0325">Glycoprotein</keyword>
<comment type="caution">
    <text evidence="8">The sequence shown here is derived from an EMBL/GenBank/DDBJ whole genome shotgun (WGS) entry which is preliminary data.</text>
</comment>
<feature type="region of interest" description="Disordered" evidence="6">
    <location>
        <begin position="256"/>
        <end position="342"/>
    </location>
</feature>
<feature type="compositionally biased region" description="Polar residues" evidence="6">
    <location>
        <begin position="467"/>
        <end position="477"/>
    </location>
</feature>
<keyword evidence="3 7" id="KW-0732">Signal</keyword>
<evidence type="ECO:0000256" key="3">
    <source>
        <dbReference type="ARBA" id="ARBA00022729"/>
    </source>
</evidence>
<dbReference type="InterPro" id="IPR031424">
    <property type="entry name" value="QVR-like"/>
</dbReference>
<feature type="chain" id="PRO_5012398178" evidence="7">
    <location>
        <begin position="21"/>
        <end position="557"/>
    </location>
</feature>
<dbReference type="GO" id="GO:0032222">
    <property type="term" value="P:regulation of synaptic transmission, cholinergic"/>
    <property type="evidence" value="ECO:0007669"/>
    <property type="project" value="InterPro"/>
</dbReference>
<dbReference type="GO" id="GO:0030431">
    <property type="term" value="P:sleep"/>
    <property type="evidence" value="ECO:0007669"/>
    <property type="project" value="InterPro"/>
</dbReference>
<feature type="compositionally biased region" description="Low complexity" evidence="6">
    <location>
        <begin position="297"/>
        <end position="307"/>
    </location>
</feature>
<feature type="signal peptide" evidence="7">
    <location>
        <begin position="1"/>
        <end position="20"/>
    </location>
</feature>
<dbReference type="OrthoDB" id="8251772at2759"/>
<feature type="compositionally biased region" description="Polar residues" evidence="6">
    <location>
        <begin position="528"/>
        <end position="542"/>
    </location>
</feature>
<feature type="compositionally biased region" description="Polar residues" evidence="6">
    <location>
        <begin position="502"/>
        <end position="518"/>
    </location>
</feature>
<protein>
    <submittedName>
        <fullName evidence="8">Uncharacterized protein</fullName>
    </submittedName>
</protein>
<feature type="compositionally biased region" description="Basic residues" evidence="6">
    <location>
        <begin position="285"/>
        <end position="296"/>
    </location>
</feature>
<dbReference type="EMBL" id="LNIX01000002">
    <property type="protein sequence ID" value="OXA59550.1"/>
    <property type="molecule type" value="Genomic_DNA"/>
</dbReference>
<feature type="region of interest" description="Disordered" evidence="6">
    <location>
        <begin position="433"/>
        <end position="477"/>
    </location>
</feature>